<dbReference type="SUPFAM" id="SSF57667">
    <property type="entry name" value="beta-beta-alpha zinc fingers"/>
    <property type="match status" value="2"/>
</dbReference>
<evidence type="ECO:0000313" key="8">
    <source>
        <dbReference type="Proteomes" id="UP000308730"/>
    </source>
</evidence>
<dbReference type="Pfam" id="PF12874">
    <property type="entry name" value="zf-met"/>
    <property type="match status" value="1"/>
</dbReference>
<organism evidence="7 8">
    <name type="scientific">Antrodiella citrinella</name>
    <dbReference type="NCBI Taxonomy" id="2447956"/>
    <lineage>
        <taxon>Eukaryota</taxon>
        <taxon>Fungi</taxon>
        <taxon>Dikarya</taxon>
        <taxon>Basidiomycota</taxon>
        <taxon>Agaricomycotina</taxon>
        <taxon>Agaricomycetes</taxon>
        <taxon>Polyporales</taxon>
        <taxon>Steccherinaceae</taxon>
        <taxon>Antrodiella</taxon>
    </lineage>
</organism>
<dbReference type="OrthoDB" id="6077919at2759"/>
<protein>
    <recommendedName>
        <fullName evidence="6">C2H2-type domain-containing protein</fullName>
    </recommendedName>
</protein>
<evidence type="ECO:0000256" key="2">
    <source>
        <dbReference type="ARBA" id="ARBA00022737"/>
    </source>
</evidence>
<accession>A0A4S4N318</accession>
<dbReference type="PROSITE" id="PS00028">
    <property type="entry name" value="ZINC_FINGER_C2H2_1"/>
    <property type="match status" value="2"/>
</dbReference>
<evidence type="ECO:0000256" key="5">
    <source>
        <dbReference type="PROSITE-ProRule" id="PRU00042"/>
    </source>
</evidence>
<keyword evidence="4" id="KW-0862">Zinc</keyword>
<gene>
    <name evidence="7" type="ORF">EUX98_g1976</name>
</gene>
<dbReference type="Pfam" id="PF13912">
    <property type="entry name" value="zf-C2H2_6"/>
    <property type="match status" value="1"/>
</dbReference>
<dbReference type="PANTHER" id="PTHR24379:SF121">
    <property type="entry name" value="C2H2-TYPE DOMAIN-CONTAINING PROTEIN"/>
    <property type="match status" value="1"/>
</dbReference>
<dbReference type="Gene3D" id="3.30.160.60">
    <property type="entry name" value="Classic Zinc Finger"/>
    <property type="match status" value="2"/>
</dbReference>
<dbReference type="InterPro" id="IPR013087">
    <property type="entry name" value="Znf_C2H2_type"/>
</dbReference>
<evidence type="ECO:0000256" key="4">
    <source>
        <dbReference type="ARBA" id="ARBA00022833"/>
    </source>
</evidence>
<evidence type="ECO:0000259" key="6">
    <source>
        <dbReference type="PROSITE" id="PS50157"/>
    </source>
</evidence>
<keyword evidence="3 5" id="KW-0863">Zinc-finger</keyword>
<dbReference type="Proteomes" id="UP000308730">
    <property type="component" value="Unassembled WGS sequence"/>
</dbReference>
<dbReference type="PROSITE" id="PS50157">
    <property type="entry name" value="ZINC_FINGER_C2H2_2"/>
    <property type="match status" value="2"/>
</dbReference>
<proteinExistence type="predicted"/>
<dbReference type="InterPro" id="IPR036236">
    <property type="entry name" value="Znf_C2H2_sf"/>
</dbReference>
<evidence type="ECO:0000313" key="7">
    <source>
        <dbReference type="EMBL" id="THH32218.1"/>
    </source>
</evidence>
<dbReference type="GO" id="GO:0008270">
    <property type="term" value="F:zinc ion binding"/>
    <property type="evidence" value="ECO:0007669"/>
    <property type="project" value="UniProtKB-KW"/>
</dbReference>
<evidence type="ECO:0000256" key="3">
    <source>
        <dbReference type="ARBA" id="ARBA00022771"/>
    </source>
</evidence>
<keyword evidence="8" id="KW-1185">Reference proteome</keyword>
<sequence length="244" mass="27707">MSSLHHFCTRCEEDFDYEDELEMHFEQDHHYCCSQFFDSERQLRAHKNDHHWYCESCNRTFRSESNLDSHLRSSVHLPRRFKCPGCNNAFISPAALILHCEAGRCPSGVTRQAIDRLVVAFDRNNIITNPNRLLQGPDGSYSAPSTITSWATRNSFNGQAYECVLCHREFRTLDALNSHLRSPAHADKIYRCPGNGCGTQFRALSALVQHVESGSCGVKKFRNQIDQMVGSVASLVSGMRSLTF</sequence>
<reference evidence="7 8" key="1">
    <citation type="submission" date="2019-02" db="EMBL/GenBank/DDBJ databases">
        <title>Genome sequencing of the rare red list fungi Antrodiella citrinella (Flaviporus citrinellus).</title>
        <authorList>
            <person name="Buettner E."/>
            <person name="Kellner H."/>
        </authorList>
    </citation>
    <scope>NUCLEOTIDE SEQUENCE [LARGE SCALE GENOMIC DNA]</scope>
    <source>
        <strain evidence="7 8">DSM 108506</strain>
    </source>
</reference>
<dbReference type="AlphaFoldDB" id="A0A4S4N318"/>
<keyword evidence="2" id="KW-0677">Repeat</keyword>
<name>A0A4S4N318_9APHY</name>
<evidence type="ECO:0000256" key="1">
    <source>
        <dbReference type="ARBA" id="ARBA00022723"/>
    </source>
</evidence>
<dbReference type="PANTHER" id="PTHR24379">
    <property type="entry name" value="KRAB AND ZINC FINGER DOMAIN-CONTAINING"/>
    <property type="match status" value="1"/>
</dbReference>
<keyword evidence="1" id="KW-0479">Metal-binding</keyword>
<comment type="caution">
    <text evidence="7">The sequence shown here is derived from an EMBL/GenBank/DDBJ whole genome shotgun (WGS) entry which is preliminary data.</text>
</comment>
<feature type="domain" description="C2H2-type" evidence="6">
    <location>
        <begin position="52"/>
        <end position="81"/>
    </location>
</feature>
<dbReference type="EMBL" id="SGPM01000027">
    <property type="protein sequence ID" value="THH32218.1"/>
    <property type="molecule type" value="Genomic_DNA"/>
</dbReference>
<feature type="domain" description="C2H2-type" evidence="6">
    <location>
        <begin position="161"/>
        <end position="190"/>
    </location>
</feature>
<dbReference type="SMART" id="SM00355">
    <property type="entry name" value="ZnF_C2H2"/>
    <property type="match status" value="6"/>
</dbReference>